<feature type="domain" description="Myb-like" evidence="8">
    <location>
        <begin position="109"/>
        <end position="160"/>
    </location>
</feature>
<evidence type="ECO:0000256" key="7">
    <source>
        <dbReference type="SAM" id="MobiDB-lite"/>
    </source>
</evidence>
<dbReference type="GO" id="GO:0010158">
    <property type="term" value="P:abaxial cell fate specification"/>
    <property type="evidence" value="ECO:0007669"/>
    <property type="project" value="InterPro"/>
</dbReference>
<comment type="subcellular location">
    <subcellularLocation>
        <location evidence="1">Nucleus</location>
    </subcellularLocation>
</comment>
<dbReference type="InterPro" id="IPR044847">
    <property type="entry name" value="KAN_fam"/>
</dbReference>
<dbReference type="InterPro" id="IPR036875">
    <property type="entry name" value="Znf_CCHC_sf"/>
</dbReference>
<dbReference type="AlphaFoldDB" id="A0A6A2WIF6"/>
<dbReference type="Proteomes" id="UP000436088">
    <property type="component" value="Unassembled WGS sequence"/>
</dbReference>
<dbReference type="Gene3D" id="1.10.10.60">
    <property type="entry name" value="Homeodomain-like"/>
    <property type="match status" value="1"/>
</dbReference>
<organism evidence="9 10">
    <name type="scientific">Hibiscus syriacus</name>
    <name type="common">Rose of Sharon</name>
    <dbReference type="NCBI Taxonomy" id="106335"/>
    <lineage>
        <taxon>Eukaryota</taxon>
        <taxon>Viridiplantae</taxon>
        <taxon>Streptophyta</taxon>
        <taxon>Embryophyta</taxon>
        <taxon>Tracheophyta</taxon>
        <taxon>Spermatophyta</taxon>
        <taxon>Magnoliopsida</taxon>
        <taxon>eudicotyledons</taxon>
        <taxon>Gunneridae</taxon>
        <taxon>Pentapetalae</taxon>
        <taxon>rosids</taxon>
        <taxon>malvids</taxon>
        <taxon>Malvales</taxon>
        <taxon>Malvaceae</taxon>
        <taxon>Malvoideae</taxon>
        <taxon>Hibiscus</taxon>
    </lineage>
</organism>
<evidence type="ECO:0000256" key="3">
    <source>
        <dbReference type="ARBA" id="ARBA00022782"/>
    </source>
</evidence>
<dbReference type="EMBL" id="VEPZ02001739">
    <property type="protein sequence ID" value="KAE8658943.1"/>
    <property type="molecule type" value="Genomic_DNA"/>
</dbReference>
<feature type="region of interest" description="Disordered" evidence="7">
    <location>
        <begin position="288"/>
        <end position="331"/>
    </location>
</feature>
<protein>
    <submittedName>
        <fullName evidence="9">Transcription factor KAN4</fullName>
    </submittedName>
</protein>
<dbReference type="Pfam" id="PF00249">
    <property type="entry name" value="Myb_DNA-binding"/>
    <property type="match status" value="1"/>
</dbReference>
<accession>A0A6A2WIF6</accession>
<gene>
    <name evidence="9" type="ORF">F3Y22_tig00116965pilonHSYRG00409</name>
</gene>
<dbReference type="PANTHER" id="PTHR31496:SF25">
    <property type="entry name" value="TRANSCRIPTION FACTOR KAN3-RELATED"/>
    <property type="match status" value="1"/>
</dbReference>
<evidence type="ECO:0000313" key="9">
    <source>
        <dbReference type="EMBL" id="KAE8658943.1"/>
    </source>
</evidence>
<feature type="compositionally biased region" description="Polar residues" evidence="7">
    <location>
        <begin position="303"/>
        <end position="320"/>
    </location>
</feature>
<evidence type="ECO:0000256" key="2">
    <source>
        <dbReference type="ARBA" id="ARBA00022473"/>
    </source>
</evidence>
<dbReference type="GO" id="GO:0006355">
    <property type="term" value="P:regulation of DNA-templated transcription"/>
    <property type="evidence" value="ECO:0007669"/>
    <property type="project" value="InterPro"/>
</dbReference>
<dbReference type="SUPFAM" id="SSF46689">
    <property type="entry name" value="Homeodomain-like"/>
    <property type="match status" value="1"/>
</dbReference>
<evidence type="ECO:0000313" key="10">
    <source>
        <dbReference type="Proteomes" id="UP000436088"/>
    </source>
</evidence>
<dbReference type="GO" id="GO:0000976">
    <property type="term" value="F:transcription cis-regulatory region binding"/>
    <property type="evidence" value="ECO:0007669"/>
    <property type="project" value="InterPro"/>
</dbReference>
<evidence type="ECO:0000256" key="5">
    <source>
        <dbReference type="ARBA" id="ARBA00023163"/>
    </source>
</evidence>
<evidence type="ECO:0000259" key="8">
    <source>
        <dbReference type="Pfam" id="PF00249"/>
    </source>
</evidence>
<keyword evidence="6" id="KW-0539">Nucleus</keyword>
<dbReference type="FunFam" id="1.10.10.60:FF:000002">
    <property type="entry name" value="Myb family transcription factor"/>
    <property type="match status" value="1"/>
</dbReference>
<keyword evidence="10" id="KW-1185">Reference proteome</keyword>
<dbReference type="InterPro" id="IPR006447">
    <property type="entry name" value="Myb_dom_plants"/>
</dbReference>
<keyword evidence="3" id="KW-0221">Differentiation</keyword>
<keyword evidence="2" id="KW-0217">Developmental protein</keyword>
<dbReference type="SUPFAM" id="SSF57756">
    <property type="entry name" value="Retrovirus zinc finger-like domains"/>
    <property type="match status" value="1"/>
</dbReference>
<keyword evidence="5" id="KW-0804">Transcription</keyword>
<keyword evidence="4" id="KW-0805">Transcription regulation</keyword>
<dbReference type="GO" id="GO:0008270">
    <property type="term" value="F:zinc ion binding"/>
    <property type="evidence" value="ECO:0007669"/>
    <property type="project" value="InterPro"/>
</dbReference>
<name>A0A6A2WIF6_HIBSY</name>
<feature type="compositionally biased region" description="Polar residues" evidence="7">
    <location>
        <begin position="433"/>
        <end position="450"/>
    </location>
</feature>
<feature type="region of interest" description="Disordered" evidence="7">
    <location>
        <begin position="431"/>
        <end position="450"/>
    </location>
</feature>
<reference evidence="9" key="1">
    <citation type="submission" date="2019-09" db="EMBL/GenBank/DDBJ databases">
        <title>Draft genome information of white flower Hibiscus syriacus.</title>
        <authorList>
            <person name="Kim Y.-M."/>
        </authorList>
    </citation>
    <scope>NUCLEOTIDE SEQUENCE [LARGE SCALE GENOMIC DNA]</scope>
    <source>
        <strain evidence="9">YM2019G1</strain>
    </source>
</reference>
<evidence type="ECO:0000256" key="4">
    <source>
        <dbReference type="ARBA" id="ARBA00023015"/>
    </source>
</evidence>
<dbReference type="InterPro" id="IPR009057">
    <property type="entry name" value="Homeodomain-like_sf"/>
</dbReference>
<proteinExistence type="predicted"/>
<evidence type="ECO:0000256" key="6">
    <source>
        <dbReference type="ARBA" id="ARBA00023242"/>
    </source>
</evidence>
<dbReference type="PANTHER" id="PTHR31496">
    <property type="entry name" value="TRANSCRIPTION FACTOR KAN2-RELATED"/>
    <property type="match status" value="1"/>
</dbReference>
<sequence>MHIMRTTPLPGLSLIIFPPSVSDRTAQGIAYDGLSSKSISSDWSSTTDSSCCSASNLSHENGYTNPAPLSLGFDTAVLDLNHHHHHQINGKRNARVINGVVKRSMRAPRMRWTTTLHAHFVHAVQLLGGHERATPKSVLELMNVKDLTLAHVKSHLQMYRSVKSSDKRSGNGLNQSAVIVDLDEIISCGKADNTNHSCSLKPLTTSPQATSPSRQILESFFAVRYSLLFHDAVRSFAVTVSLNVQHIPKHDIVKLSESTYLLWKHQVMLIIDGYGLLKYVSTNTSSPSEFVTNDSGDKDELKPTNTSAPQSQPNSIRVQQNDNFRGRGRGRFNGSNRPQCKLCGKFGHVVQKCYHRFDRDYSGVPDSTTSTPVFLCHLGVNLVFPGMQPLGSVPYYQNGHLFTPQVTYPVGMPYTSVASSDPSFSSSAGKNPFGSSVSSSPDAFYTSCYQ</sequence>
<dbReference type="GO" id="GO:0005634">
    <property type="term" value="C:nucleus"/>
    <property type="evidence" value="ECO:0007669"/>
    <property type="project" value="UniProtKB-SubCell"/>
</dbReference>
<comment type="caution">
    <text evidence="9">The sequence shown here is derived from an EMBL/GenBank/DDBJ whole genome shotgun (WGS) entry which is preliminary data.</text>
</comment>
<dbReference type="NCBIfam" id="TIGR01557">
    <property type="entry name" value="myb_SHAQKYF"/>
    <property type="match status" value="1"/>
</dbReference>
<evidence type="ECO:0000256" key="1">
    <source>
        <dbReference type="ARBA" id="ARBA00004123"/>
    </source>
</evidence>
<dbReference type="InterPro" id="IPR001005">
    <property type="entry name" value="SANT/Myb"/>
</dbReference>